<evidence type="ECO:0000313" key="5">
    <source>
        <dbReference type="EMBL" id="NKE70737.1"/>
    </source>
</evidence>
<dbReference type="Pfam" id="PF00196">
    <property type="entry name" value="GerE"/>
    <property type="match status" value="1"/>
</dbReference>
<accession>A0A7X6DP07</accession>
<dbReference type="Gene3D" id="1.10.10.10">
    <property type="entry name" value="Winged helix-like DNA-binding domain superfamily/Winged helix DNA-binding domain"/>
    <property type="match status" value="1"/>
</dbReference>
<dbReference type="AlphaFoldDB" id="A0A7X6DP07"/>
<evidence type="ECO:0000313" key="6">
    <source>
        <dbReference type="Proteomes" id="UP000534783"/>
    </source>
</evidence>
<dbReference type="PROSITE" id="PS50043">
    <property type="entry name" value="HTH_LUXR_2"/>
    <property type="match status" value="1"/>
</dbReference>
<dbReference type="CDD" id="cd06170">
    <property type="entry name" value="LuxR_C_like"/>
    <property type="match status" value="1"/>
</dbReference>
<dbReference type="Proteomes" id="UP000534783">
    <property type="component" value="Unassembled WGS sequence"/>
</dbReference>
<dbReference type="PANTHER" id="PTHR44688">
    <property type="entry name" value="DNA-BINDING TRANSCRIPTIONAL ACTIVATOR DEVR_DOSR"/>
    <property type="match status" value="1"/>
</dbReference>
<keyword evidence="2" id="KW-0238">DNA-binding</keyword>
<dbReference type="GO" id="GO:0006355">
    <property type="term" value="P:regulation of DNA-templated transcription"/>
    <property type="evidence" value="ECO:0007669"/>
    <property type="project" value="InterPro"/>
</dbReference>
<sequence>MAHEVKHEMEYLAAFPFREETPPQTDAPEIMSLINRRSSPGVVVMGPRGEILLMNQQADEILKKIRGGRGSSSRAEEGKLVKRLHQFRAKILDALSKPNGQSQETPLCELLPLRGTTFSLRGIVLEGAGQEEAPVMILIEPIQERAGSSSSAPADEVKLTKREEEICNLISRGLINKEIASALGIGVHTVKDHVKNIMKKLKASTRAGIVAKIAAGNRTNGKGRAR</sequence>
<evidence type="ECO:0000259" key="4">
    <source>
        <dbReference type="PROSITE" id="PS50043"/>
    </source>
</evidence>
<organism evidence="5 6">
    <name type="scientific">Candidatus Manganitrophus noduliformans</name>
    <dbReference type="NCBI Taxonomy" id="2606439"/>
    <lineage>
        <taxon>Bacteria</taxon>
        <taxon>Pseudomonadati</taxon>
        <taxon>Nitrospirota</taxon>
        <taxon>Nitrospiria</taxon>
        <taxon>Candidatus Troglogloeales</taxon>
        <taxon>Candidatus Manganitrophaceae</taxon>
        <taxon>Candidatus Manganitrophus</taxon>
    </lineage>
</organism>
<dbReference type="SMART" id="SM00421">
    <property type="entry name" value="HTH_LUXR"/>
    <property type="match status" value="1"/>
</dbReference>
<dbReference type="RefSeq" id="WP_168058972.1">
    <property type="nucleotide sequence ID" value="NZ_VTOW01000001.1"/>
</dbReference>
<dbReference type="SUPFAM" id="SSF46894">
    <property type="entry name" value="C-terminal effector domain of the bipartite response regulators"/>
    <property type="match status" value="1"/>
</dbReference>
<gene>
    <name evidence="5" type="ORF">MNODULE_08300</name>
</gene>
<keyword evidence="1" id="KW-0805">Transcription regulation</keyword>
<dbReference type="PROSITE" id="PS00622">
    <property type="entry name" value="HTH_LUXR_1"/>
    <property type="match status" value="1"/>
</dbReference>
<dbReference type="EMBL" id="VTOW01000001">
    <property type="protein sequence ID" value="NKE70737.1"/>
    <property type="molecule type" value="Genomic_DNA"/>
</dbReference>
<feature type="domain" description="HTH luxR-type" evidence="4">
    <location>
        <begin position="152"/>
        <end position="217"/>
    </location>
</feature>
<dbReference type="PRINTS" id="PR00038">
    <property type="entry name" value="HTHLUXR"/>
</dbReference>
<dbReference type="InterPro" id="IPR000792">
    <property type="entry name" value="Tscrpt_reg_LuxR_C"/>
</dbReference>
<proteinExistence type="predicted"/>
<evidence type="ECO:0000256" key="1">
    <source>
        <dbReference type="ARBA" id="ARBA00023015"/>
    </source>
</evidence>
<comment type="caution">
    <text evidence="5">The sequence shown here is derived from an EMBL/GenBank/DDBJ whole genome shotgun (WGS) entry which is preliminary data.</text>
</comment>
<dbReference type="InterPro" id="IPR016032">
    <property type="entry name" value="Sig_transdc_resp-reg_C-effctor"/>
</dbReference>
<reference evidence="5 6" key="1">
    <citation type="journal article" date="2020" name="Nature">
        <title>Bacterial chemolithoautotrophy via manganese oxidation.</title>
        <authorList>
            <person name="Yu H."/>
            <person name="Leadbetter J.R."/>
        </authorList>
    </citation>
    <scope>NUCLEOTIDE SEQUENCE [LARGE SCALE GENOMIC DNA]</scope>
    <source>
        <strain evidence="5 6">Mn-1</strain>
    </source>
</reference>
<keyword evidence="3" id="KW-0804">Transcription</keyword>
<evidence type="ECO:0000256" key="2">
    <source>
        <dbReference type="ARBA" id="ARBA00023125"/>
    </source>
</evidence>
<name>A0A7X6DP07_9BACT</name>
<protein>
    <recommendedName>
        <fullName evidence="4">HTH luxR-type domain-containing protein</fullName>
    </recommendedName>
</protein>
<dbReference type="InterPro" id="IPR036388">
    <property type="entry name" value="WH-like_DNA-bd_sf"/>
</dbReference>
<dbReference type="PANTHER" id="PTHR44688:SF16">
    <property type="entry name" value="DNA-BINDING TRANSCRIPTIONAL ACTIVATOR DEVR_DOSR"/>
    <property type="match status" value="1"/>
</dbReference>
<dbReference type="GO" id="GO:0003677">
    <property type="term" value="F:DNA binding"/>
    <property type="evidence" value="ECO:0007669"/>
    <property type="project" value="UniProtKB-KW"/>
</dbReference>
<keyword evidence="6" id="KW-1185">Reference proteome</keyword>
<evidence type="ECO:0000256" key="3">
    <source>
        <dbReference type="ARBA" id="ARBA00023163"/>
    </source>
</evidence>